<sequence length="186" mass="20764">MVSSSAGTTYLHTVSLAMLLHFCHKDAIKELLCARSIVEDGDGCGRSDLRADLVIPLPHRGMGQSGDGGAEVDSDTDLDLDSDAHRGPNTRSGRKDIRRRNRQGDIERCRDALQKVIGYMWAWCYSGGEGFLNRDVRREFSECLEDSEYGRDVDVEEMREVGRICGLLGLVEDRSKIAERIAMRAE</sequence>
<dbReference type="Proteomes" id="UP000799324">
    <property type="component" value="Unassembled WGS sequence"/>
</dbReference>
<feature type="region of interest" description="Disordered" evidence="1">
    <location>
        <begin position="60"/>
        <end position="99"/>
    </location>
</feature>
<gene>
    <name evidence="2" type="ORF">K491DRAFT_149352</name>
</gene>
<name>A0A6A6SR59_9PLEO</name>
<keyword evidence="3" id="KW-1185">Reference proteome</keyword>
<evidence type="ECO:0000313" key="3">
    <source>
        <dbReference type="Proteomes" id="UP000799324"/>
    </source>
</evidence>
<dbReference type="EMBL" id="MU004466">
    <property type="protein sequence ID" value="KAF2650130.1"/>
    <property type="molecule type" value="Genomic_DNA"/>
</dbReference>
<reference evidence="2" key="1">
    <citation type="journal article" date="2020" name="Stud. Mycol.">
        <title>101 Dothideomycetes genomes: a test case for predicting lifestyles and emergence of pathogens.</title>
        <authorList>
            <person name="Haridas S."/>
            <person name="Albert R."/>
            <person name="Binder M."/>
            <person name="Bloem J."/>
            <person name="Labutti K."/>
            <person name="Salamov A."/>
            <person name="Andreopoulos B."/>
            <person name="Baker S."/>
            <person name="Barry K."/>
            <person name="Bills G."/>
            <person name="Bluhm B."/>
            <person name="Cannon C."/>
            <person name="Castanera R."/>
            <person name="Culley D."/>
            <person name="Daum C."/>
            <person name="Ezra D."/>
            <person name="Gonzalez J."/>
            <person name="Henrissat B."/>
            <person name="Kuo A."/>
            <person name="Liang C."/>
            <person name="Lipzen A."/>
            <person name="Lutzoni F."/>
            <person name="Magnuson J."/>
            <person name="Mondo S."/>
            <person name="Nolan M."/>
            <person name="Ohm R."/>
            <person name="Pangilinan J."/>
            <person name="Park H.-J."/>
            <person name="Ramirez L."/>
            <person name="Alfaro M."/>
            <person name="Sun H."/>
            <person name="Tritt A."/>
            <person name="Yoshinaga Y."/>
            <person name="Zwiers L.-H."/>
            <person name="Turgeon B."/>
            <person name="Goodwin S."/>
            <person name="Spatafora J."/>
            <person name="Crous P."/>
            <person name="Grigoriev I."/>
        </authorList>
    </citation>
    <scope>NUCLEOTIDE SEQUENCE</scope>
    <source>
        <strain evidence="2">CBS 122681</strain>
    </source>
</reference>
<proteinExistence type="predicted"/>
<evidence type="ECO:0000313" key="2">
    <source>
        <dbReference type="EMBL" id="KAF2650130.1"/>
    </source>
</evidence>
<evidence type="ECO:0000256" key="1">
    <source>
        <dbReference type="SAM" id="MobiDB-lite"/>
    </source>
</evidence>
<dbReference type="AlphaFoldDB" id="A0A6A6SR59"/>
<organism evidence="2 3">
    <name type="scientific">Lophiostoma macrostomum CBS 122681</name>
    <dbReference type="NCBI Taxonomy" id="1314788"/>
    <lineage>
        <taxon>Eukaryota</taxon>
        <taxon>Fungi</taxon>
        <taxon>Dikarya</taxon>
        <taxon>Ascomycota</taxon>
        <taxon>Pezizomycotina</taxon>
        <taxon>Dothideomycetes</taxon>
        <taxon>Pleosporomycetidae</taxon>
        <taxon>Pleosporales</taxon>
        <taxon>Lophiostomataceae</taxon>
        <taxon>Lophiostoma</taxon>
    </lineage>
</organism>
<protein>
    <submittedName>
        <fullName evidence="2">Uncharacterized protein</fullName>
    </submittedName>
</protein>
<feature type="compositionally biased region" description="Acidic residues" evidence="1">
    <location>
        <begin position="70"/>
        <end position="81"/>
    </location>
</feature>
<accession>A0A6A6SR59</accession>